<dbReference type="EMBL" id="JBBPCC010000010">
    <property type="protein sequence ID" value="MEK8129619.1"/>
    <property type="molecule type" value="Genomic_DNA"/>
</dbReference>
<evidence type="ECO:0000256" key="5">
    <source>
        <dbReference type="SAM" id="MobiDB-lite"/>
    </source>
</evidence>
<gene>
    <name evidence="8" type="ORF">WMW72_17060</name>
</gene>
<evidence type="ECO:0000256" key="6">
    <source>
        <dbReference type="SAM" id="SignalP"/>
    </source>
</evidence>
<dbReference type="InterPro" id="IPR002491">
    <property type="entry name" value="ABC_transptr_periplasmic_BD"/>
</dbReference>
<evidence type="ECO:0000256" key="1">
    <source>
        <dbReference type="ARBA" id="ARBA00004196"/>
    </source>
</evidence>
<comment type="similarity">
    <text evidence="2">Belongs to the bacterial solute-binding protein 8 family.</text>
</comment>
<feature type="domain" description="Fe/B12 periplasmic-binding" evidence="7">
    <location>
        <begin position="77"/>
        <end position="338"/>
    </location>
</feature>
<evidence type="ECO:0000313" key="8">
    <source>
        <dbReference type="EMBL" id="MEK8129619.1"/>
    </source>
</evidence>
<evidence type="ECO:0000259" key="7">
    <source>
        <dbReference type="PROSITE" id="PS50983"/>
    </source>
</evidence>
<feature type="compositionally biased region" description="Low complexity" evidence="5">
    <location>
        <begin position="37"/>
        <end position="57"/>
    </location>
</feature>
<accession>A0ABU9DL96</accession>
<name>A0ABU9DL96_9BACL</name>
<feature type="region of interest" description="Disordered" evidence="5">
    <location>
        <begin position="28"/>
        <end position="57"/>
    </location>
</feature>
<dbReference type="PANTHER" id="PTHR30532:SF21">
    <property type="entry name" value="SIDEROPHORE-BINDING LIPOPROTEIN YFIY-RELATED"/>
    <property type="match status" value="1"/>
</dbReference>
<dbReference type="CDD" id="cd01146">
    <property type="entry name" value="FhuD"/>
    <property type="match status" value="1"/>
</dbReference>
<protein>
    <submittedName>
        <fullName evidence="8">Iron-siderophore ABC transporter substrate-binding protein</fullName>
    </submittedName>
</protein>
<sequence length="338" mass="36135">MLSGKSRKLLSLLALSLALTVSACGGGGNQAKEAAKPAEPASTSSAAQTANPAPAAAETKKITHALGETEVPAQVSRVVSLTPHFADHLVSLGITPVGSVVREGGDFEPYLAAQLKGTDSVGQSSAPSLEKLVTLKPDLILAVEKDHSKVYETLKKTAPTLVYTDKEMEQDWASVFLKVAEAVGKEAEGRQKLQAFGDKTKALQGKLAAKLGNQTVVFFKVTDKDTRILSKNSPLGKIAYEQLGLKAPQGMPDGEGEIKIAIEKLPELNPDYIFVMDTNVPDYAAKLNEAMQTPLWQSLNALKNKHVYMVPLRATKTGFGLMMHNQFVDEVQKALLGS</sequence>
<dbReference type="Pfam" id="PF01497">
    <property type="entry name" value="Peripla_BP_2"/>
    <property type="match status" value="1"/>
</dbReference>
<reference evidence="8 9" key="1">
    <citation type="submission" date="2024-04" db="EMBL/GenBank/DDBJ databases">
        <title>draft genome sequnece of Paenibacillus filicis.</title>
        <authorList>
            <person name="Kim D.-U."/>
        </authorList>
    </citation>
    <scope>NUCLEOTIDE SEQUENCE [LARGE SCALE GENOMIC DNA]</scope>
    <source>
        <strain evidence="8 9">KACC14197</strain>
    </source>
</reference>
<dbReference type="PROSITE" id="PS50983">
    <property type="entry name" value="FE_B12_PBP"/>
    <property type="match status" value="1"/>
</dbReference>
<keyword evidence="4 6" id="KW-0732">Signal</keyword>
<keyword evidence="3" id="KW-0813">Transport</keyword>
<dbReference type="Gene3D" id="3.40.50.1980">
    <property type="entry name" value="Nitrogenase molybdenum iron protein domain"/>
    <property type="match status" value="2"/>
</dbReference>
<comment type="caution">
    <text evidence="8">The sequence shown here is derived from an EMBL/GenBank/DDBJ whole genome shotgun (WGS) entry which is preliminary data.</text>
</comment>
<dbReference type="SUPFAM" id="SSF53807">
    <property type="entry name" value="Helical backbone' metal receptor"/>
    <property type="match status" value="1"/>
</dbReference>
<dbReference type="PROSITE" id="PS51257">
    <property type="entry name" value="PROKAR_LIPOPROTEIN"/>
    <property type="match status" value="1"/>
</dbReference>
<dbReference type="PANTHER" id="PTHR30532">
    <property type="entry name" value="IRON III DICITRATE-BINDING PERIPLASMIC PROTEIN"/>
    <property type="match status" value="1"/>
</dbReference>
<evidence type="ECO:0000256" key="2">
    <source>
        <dbReference type="ARBA" id="ARBA00008814"/>
    </source>
</evidence>
<dbReference type="RefSeq" id="WP_341416771.1">
    <property type="nucleotide sequence ID" value="NZ_JBBPCC010000010.1"/>
</dbReference>
<feature type="signal peptide" evidence="6">
    <location>
        <begin position="1"/>
        <end position="23"/>
    </location>
</feature>
<dbReference type="Proteomes" id="UP001469365">
    <property type="component" value="Unassembled WGS sequence"/>
</dbReference>
<evidence type="ECO:0000256" key="3">
    <source>
        <dbReference type="ARBA" id="ARBA00022448"/>
    </source>
</evidence>
<feature type="chain" id="PRO_5045923427" evidence="6">
    <location>
        <begin position="24"/>
        <end position="338"/>
    </location>
</feature>
<dbReference type="InterPro" id="IPR051313">
    <property type="entry name" value="Bact_iron-sidero_bind"/>
</dbReference>
<evidence type="ECO:0000256" key="4">
    <source>
        <dbReference type="ARBA" id="ARBA00022729"/>
    </source>
</evidence>
<evidence type="ECO:0000313" key="9">
    <source>
        <dbReference type="Proteomes" id="UP001469365"/>
    </source>
</evidence>
<comment type="subcellular location">
    <subcellularLocation>
        <location evidence="1">Cell envelope</location>
    </subcellularLocation>
</comment>
<proteinExistence type="inferred from homology"/>
<keyword evidence="9" id="KW-1185">Reference proteome</keyword>
<organism evidence="8 9">
    <name type="scientific">Paenibacillus filicis</name>
    <dbReference type="NCBI Taxonomy" id="669464"/>
    <lineage>
        <taxon>Bacteria</taxon>
        <taxon>Bacillati</taxon>
        <taxon>Bacillota</taxon>
        <taxon>Bacilli</taxon>
        <taxon>Bacillales</taxon>
        <taxon>Paenibacillaceae</taxon>
        <taxon>Paenibacillus</taxon>
    </lineage>
</organism>